<sequence length="158" mass="18225">MVITDLKNVNMDKLKRFFEDNWGSPEMILSTGVYNCIDLPGFVALEEYEIIGLITYFKHKDYWEIISLDAVVENIGIGTKLLNHLEEEAKSNNIKTIKLITTNDNIRALSFYQKRGYRMIDIIPFAVNNARKIKPEIPFVSEDGIPIRDELLLEKTLS</sequence>
<dbReference type="PROSITE" id="PS51186">
    <property type="entry name" value="GNAT"/>
    <property type="match status" value="1"/>
</dbReference>
<evidence type="ECO:0000259" key="1">
    <source>
        <dbReference type="PROSITE" id="PS51186"/>
    </source>
</evidence>
<organism evidence="2 3">
    <name type="scientific">Rossellomorea pakistanensis</name>
    <dbReference type="NCBI Taxonomy" id="992288"/>
    <lineage>
        <taxon>Bacteria</taxon>
        <taxon>Bacillati</taxon>
        <taxon>Bacillota</taxon>
        <taxon>Bacilli</taxon>
        <taxon>Bacillales</taxon>
        <taxon>Bacillaceae</taxon>
        <taxon>Rossellomorea</taxon>
    </lineage>
</organism>
<dbReference type="RefSeq" id="WP_205168099.1">
    <property type="nucleotide sequence ID" value="NZ_JAFBDZ010000001.1"/>
</dbReference>
<dbReference type="InterPro" id="IPR000182">
    <property type="entry name" value="GNAT_dom"/>
</dbReference>
<reference evidence="2 3" key="1">
    <citation type="submission" date="2021-01" db="EMBL/GenBank/DDBJ databases">
        <title>Genomic Encyclopedia of Type Strains, Phase IV (KMG-IV): sequencing the most valuable type-strain genomes for metagenomic binning, comparative biology and taxonomic classification.</title>
        <authorList>
            <person name="Goeker M."/>
        </authorList>
    </citation>
    <scope>NUCLEOTIDE SEQUENCE [LARGE SCALE GENOMIC DNA]</scope>
    <source>
        <strain evidence="2 3">DSM 24834</strain>
    </source>
</reference>
<dbReference type="Proteomes" id="UP001646157">
    <property type="component" value="Unassembled WGS sequence"/>
</dbReference>
<keyword evidence="3" id="KW-1185">Reference proteome</keyword>
<feature type="domain" description="N-acetyltransferase" evidence="1">
    <location>
        <begin position="1"/>
        <end position="138"/>
    </location>
</feature>
<protein>
    <submittedName>
        <fullName evidence="2">GNAT superfamily N-acetyltransferase</fullName>
    </submittedName>
</protein>
<dbReference type="Gene3D" id="3.40.630.30">
    <property type="match status" value="1"/>
</dbReference>
<proteinExistence type="predicted"/>
<accession>A0ABS2N7Q4</accession>
<comment type="caution">
    <text evidence="2">The sequence shown here is derived from an EMBL/GenBank/DDBJ whole genome shotgun (WGS) entry which is preliminary data.</text>
</comment>
<dbReference type="CDD" id="cd04301">
    <property type="entry name" value="NAT_SF"/>
    <property type="match status" value="1"/>
</dbReference>
<evidence type="ECO:0000313" key="2">
    <source>
        <dbReference type="EMBL" id="MBM7583878.1"/>
    </source>
</evidence>
<dbReference type="EMBL" id="JAFBDZ010000001">
    <property type="protein sequence ID" value="MBM7583878.1"/>
    <property type="molecule type" value="Genomic_DNA"/>
</dbReference>
<dbReference type="SUPFAM" id="SSF55729">
    <property type="entry name" value="Acyl-CoA N-acyltransferases (Nat)"/>
    <property type="match status" value="1"/>
</dbReference>
<dbReference type="InterPro" id="IPR016181">
    <property type="entry name" value="Acyl_CoA_acyltransferase"/>
</dbReference>
<evidence type="ECO:0000313" key="3">
    <source>
        <dbReference type="Proteomes" id="UP001646157"/>
    </source>
</evidence>
<gene>
    <name evidence="2" type="ORF">JOC86_000415</name>
</gene>
<dbReference type="Pfam" id="PF00583">
    <property type="entry name" value="Acetyltransf_1"/>
    <property type="match status" value="1"/>
</dbReference>
<name>A0ABS2N7Q4_9BACI</name>